<dbReference type="Pfam" id="PF02153">
    <property type="entry name" value="PDH_N"/>
    <property type="match status" value="1"/>
</dbReference>
<dbReference type="InterPro" id="IPR046825">
    <property type="entry name" value="PDH_C"/>
</dbReference>
<dbReference type="SUPFAM" id="SSF48179">
    <property type="entry name" value="6-phosphogluconate dehydrogenase C-terminal domain-like"/>
    <property type="match status" value="1"/>
</dbReference>
<dbReference type="InterPro" id="IPR036291">
    <property type="entry name" value="NAD(P)-bd_dom_sf"/>
</dbReference>
<gene>
    <name evidence="3" type="ORF">ACFQBQ_12655</name>
</gene>
<dbReference type="Proteomes" id="UP001596391">
    <property type="component" value="Unassembled WGS sequence"/>
</dbReference>
<dbReference type="PANTHER" id="PTHR21363">
    <property type="entry name" value="PREPHENATE DEHYDROGENASE"/>
    <property type="match status" value="1"/>
</dbReference>
<dbReference type="SUPFAM" id="SSF51735">
    <property type="entry name" value="NAD(P)-binding Rossmann-fold domains"/>
    <property type="match status" value="1"/>
</dbReference>
<dbReference type="Gene3D" id="1.10.3660.10">
    <property type="entry name" value="6-phosphogluconate dehydrogenase C-terminal like domain"/>
    <property type="match status" value="1"/>
</dbReference>
<sequence>MATRVLILGTGLIGASIGLALKSLGAAFEGEVLGWDPNAAESAEALRIGALDRVLASQEDVLALNAADVYVLAAPVLPILDWMERLAPVLSEGQLVTDVGSTKVVICEKANALFNQPGRATFLPGHPMAGKESGGAAIAEASLFRGATWLFTSLAEPTPLTLQWQAWIAAFGAVPREIEALRHDKVCAWVSHLPQMLSTAFAALLEDSFGEDAAAMEDIRAIGGRALRETTRLGASPYSMWRDIAMTNTQPLAATLFALEQHLAHIRENLRTPELREEFRAANRFRSTR</sequence>
<dbReference type="Pfam" id="PF20463">
    <property type="entry name" value="PDH_C"/>
    <property type="match status" value="1"/>
</dbReference>
<feature type="domain" description="Prephenate/arogenate dehydrogenase" evidence="2">
    <location>
        <begin position="3"/>
        <end position="289"/>
    </location>
</feature>
<organism evidence="3 4">
    <name type="scientific">Granulicella cerasi</name>
    <dbReference type="NCBI Taxonomy" id="741063"/>
    <lineage>
        <taxon>Bacteria</taxon>
        <taxon>Pseudomonadati</taxon>
        <taxon>Acidobacteriota</taxon>
        <taxon>Terriglobia</taxon>
        <taxon>Terriglobales</taxon>
        <taxon>Acidobacteriaceae</taxon>
        <taxon>Granulicella</taxon>
    </lineage>
</organism>
<dbReference type="InterPro" id="IPR003099">
    <property type="entry name" value="Prephen_DH"/>
</dbReference>
<keyword evidence="1" id="KW-0560">Oxidoreductase</keyword>
<reference evidence="4" key="1">
    <citation type="journal article" date="2019" name="Int. J. Syst. Evol. Microbiol.">
        <title>The Global Catalogue of Microorganisms (GCM) 10K type strain sequencing project: providing services to taxonomists for standard genome sequencing and annotation.</title>
        <authorList>
            <consortium name="The Broad Institute Genomics Platform"/>
            <consortium name="The Broad Institute Genome Sequencing Center for Infectious Disease"/>
            <person name="Wu L."/>
            <person name="Ma J."/>
        </authorList>
    </citation>
    <scope>NUCLEOTIDE SEQUENCE [LARGE SCALE GENOMIC DNA]</scope>
    <source>
        <strain evidence="4">CGMCC 1.16026</strain>
    </source>
</reference>
<dbReference type="Gene3D" id="3.40.50.720">
    <property type="entry name" value="NAD(P)-binding Rossmann-like Domain"/>
    <property type="match status" value="1"/>
</dbReference>
<name>A0ABW1ZAA3_9BACT</name>
<dbReference type="InterPro" id="IPR008927">
    <property type="entry name" value="6-PGluconate_DH-like_C_sf"/>
</dbReference>
<evidence type="ECO:0000313" key="3">
    <source>
        <dbReference type="EMBL" id="MFC6646420.1"/>
    </source>
</evidence>
<dbReference type="PANTHER" id="PTHR21363:SF0">
    <property type="entry name" value="PREPHENATE DEHYDROGENASE [NADP(+)]"/>
    <property type="match status" value="1"/>
</dbReference>
<evidence type="ECO:0000259" key="2">
    <source>
        <dbReference type="PROSITE" id="PS51176"/>
    </source>
</evidence>
<proteinExistence type="predicted"/>
<evidence type="ECO:0000256" key="1">
    <source>
        <dbReference type="ARBA" id="ARBA00023002"/>
    </source>
</evidence>
<accession>A0ABW1ZAA3</accession>
<dbReference type="PROSITE" id="PS51176">
    <property type="entry name" value="PDH_ADH"/>
    <property type="match status" value="1"/>
</dbReference>
<protein>
    <submittedName>
        <fullName evidence="3">Prephenate dehydrogenase</fullName>
    </submittedName>
</protein>
<keyword evidence="4" id="KW-1185">Reference proteome</keyword>
<dbReference type="InterPro" id="IPR050812">
    <property type="entry name" value="Preph/Arog_dehydrog"/>
</dbReference>
<dbReference type="InterPro" id="IPR046826">
    <property type="entry name" value="PDH_N"/>
</dbReference>
<comment type="caution">
    <text evidence="3">The sequence shown here is derived from an EMBL/GenBank/DDBJ whole genome shotgun (WGS) entry which is preliminary data.</text>
</comment>
<dbReference type="EMBL" id="JBHSWI010000001">
    <property type="protein sequence ID" value="MFC6646420.1"/>
    <property type="molecule type" value="Genomic_DNA"/>
</dbReference>
<dbReference type="RefSeq" id="WP_263370091.1">
    <property type="nucleotide sequence ID" value="NZ_JAGSYD010000001.1"/>
</dbReference>
<evidence type="ECO:0000313" key="4">
    <source>
        <dbReference type="Proteomes" id="UP001596391"/>
    </source>
</evidence>